<dbReference type="PROSITE" id="PS50089">
    <property type="entry name" value="ZF_RING_2"/>
    <property type="match status" value="1"/>
</dbReference>
<dbReference type="InterPro" id="IPR027113">
    <property type="entry name" value="Transc_fact_NFYB/HAP3"/>
</dbReference>
<dbReference type="Pfam" id="PF00808">
    <property type="entry name" value="CBFD_NFYB_HMF"/>
    <property type="match status" value="2"/>
</dbReference>
<dbReference type="SUPFAM" id="SSF47113">
    <property type="entry name" value="Histone-fold"/>
    <property type="match status" value="2"/>
</dbReference>
<organism evidence="11 12">
    <name type="scientific">Sphagnum jensenii</name>
    <dbReference type="NCBI Taxonomy" id="128206"/>
    <lineage>
        <taxon>Eukaryota</taxon>
        <taxon>Viridiplantae</taxon>
        <taxon>Streptophyta</taxon>
        <taxon>Embryophyta</taxon>
        <taxon>Bryophyta</taxon>
        <taxon>Sphagnophytina</taxon>
        <taxon>Sphagnopsida</taxon>
        <taxon>Sphagnales</taxon>
        <taxon>Sphagnaceae</taxon>
        <taxon>Sphagnum</taxon>
    </lineage>
</organism>
<evidence type="ECO:0000256" key="1">
    <source>
        <dbReference type="ARBA" id="ARBA00009053"/>
    </source>
</evidence>
<dbReference type="InterPro" id="IPR003956">
    <property type="entry name" value="Transcrpt_fac_NFYB/HAP3_CS"/>
</dbReference>
<keyword evidence="2" id="KW-0479">Metal-binding</keyword>
<feature type="region of interest" description="Disordered" evidence="9">
    <location>
        <begin position="362"/>
        <end position="429"/>
    </location>
</feature>
<reference evidence="11" key="1">
    <citation type="submission" date="2024-03" db="EMBL/GenBank/DDBJ databases">
        <authorList>
            <consortium name="ELIXIR-Norway"/>
            <consortium name="Elixir Norway"/>
        </authorList>
    </citation>
    <scope>NUCLEOTIDE SEQUENCE</scope>
</reference>
<evidence type="ECO:0000256" key="5">
    <source>
        <dbReference type="ARBA" id="ARBA00023015"/>
    </source>
</evidence>
<evidence type="ECO:0000256" key="7">
    <source>
        <dbReference type="ARBA" id="ARBA00023163"/>
    </source>
</evidence>
<dbReference type="PANTHER" id="PTHR11064:SF9">
    <property type="entry name" value="NUCLEAR TRANSCRIPTION FACTOR Y SUBUNIT BETA"/>
    <property type="match status" value="1"/>
</dbReference>
<name>A0ABP1B2R5_9BRYO</name>
<dbReference type="InterPro" id="IPR017907">
    <property type="entry name" value="Znf_RING_CS"/>
</dbReference>
<dbReference type="InterPro" id="IPR018957">
    <property type="entry name" value="Znf_C3HC4_RING-type"/>
</dbReference>
<feature type="compositionally biased region" description="Basic and acidic residues" evidence="9">
    <location>
        <begin position="456"/>
        <end position="476"/>
    </location>
</feature>
<dbReference type="PROSITE" id="PS00518">
    <property type="entry name" value="ZF_RING_1"/>
    <property type="match status" value="1"/>
</dbReference>
<dbReference type="PANTHER" id="PTHR11064">
    <property type="entry name" value="CCAAT-BINDING TRANSCRIPTION FACTOR-RELATED"/>
    <property type="match status" value="1"/>
</dbReference>
<evidence type="ECO:0000259" key="10">
    <source>
        <dbReference type="PROSITE" id="PS50089"/>
    </source>
</evidence>
<feature type="region of interest" description="Disordered" evidence="9">
    <location>
        <begin position="233"/>
        <end position="268"/>
    </location>
</feature>
<dbReference type="EMBL" id="OZ023720">
    <property type="protein sequence ID" value="CAK9869291.1"/>
    <property type="molecule type" value="Genomic_DNA"/>
</dbReference>
<dbReference type="PROSITE" id="PS00685">
    <property type="entry name" value="NFYB_HAP3"/>
    <property type="match status" value="2"/>
</dbReference>
<evidence type="ECO:0000313" key="12">
    <source>
        <dbReference type="Proteomes" id="UP001497522"/>
    </source>
</evidence>
<feature type="region of interest" description="Disordered" evidence="9">
    <location>
        <begin position="447"/>
        <end position="476"/>
    </location>
</feature>
<gene>
    <name evidence="11" type="ORF">CSSPJE1EN2_LOCUS12049</name>
</gene>
<proteinExistence type="inferred from homology"/>
<keyword evidence="12" id="KW-1185">Reference proteome</keyword>
<dbReference type="CDD" id="cd22907">
    <property type="entry name" value="HFD_NFYB"/>
    <property type="match status" value="2"/>
</dbReference>
<dbReference type="Pfam" id="PF00097">
    <property type="entry name" value="zf-C3HC4"/>
    <property type="match status" value="1"/>
</dbReference>
<dbReference type="Gene3D" id="1.10.20.10">
    <property type="entry name" value="Histone, subunit A"/>
    <property type="match status" value="2"/>
</dbReference>
<dbReference type="Proteomes" id="UP001497522">
    <property type="component" value="Chromosome 19"/>
</dbReference>
<dbReference type="SUPFAM" id="SSF57850">
    <property type="entry name" value="RING/U-box"/>
    <property type="match status" value="1"/>
</dbReference>
<dbReference type="InterPro" id="IPR001841">
    <property type="entry name" value="Znf_RING"/>
</dbReference>
<accession>A0ABP1B2R5</accession>
<feature type="compositionally biased region" description="Basic residues" evidence="9">
    <location>
        <begin position="390"/>
        <end position="399"/>
    </location>
</feature>
<feature type="domain" description="RING-type" evidence="10">
    <location>
        <begin position="492"/>
        <end position="531"/>
    </location>
</feature>
<dbReference type="PRINTS" id="PR00615">
    <property type="entry name" value="CCAATSUBUNTA"/>
</dbReference>
<evidence type="ECO:0000256" key="2">
    <source>
        <dbReference type="ARBA" id="ARBA00022723"/>
    </source>
</evidence>
<protein>
    <recommendedName>
        <fullName evidence="10">RING-type domain-containing protein</fullName>
    </recommendedName>
</protein>
<evidence type="ECO:0000256" key="6">
    <source>
        <dbReference type="ARBA" id="ARBA00023125"/>
    </source>
</evidence>
<dbReference type="Gene3D" id="3.30.40.10">
    <property type="entry name" value="Zinc/RING finger domain, C3HC4 (zinc finger)"/>
    <property type="match status" value="1"/>
</dbReference>
<dbReference type="InterPro" id="IPR003958">
    <property type="entry name" value="CBFA_NFYB_domain"/>
</dbReference>
<feature type="compositionally biased region" description="Polar residues" evidence="9">
    <location>
        <begin position="252"/>
        <end position="264"/>
    </location>
</feature>
<evidence type="ECO:0000313" key="11">
    <source>
        <dbReference type="EMBL" id="CAK9869291.1"/>
    </source>
</evidence>
<feature type="region of interest" description="Disordered" evidence="9">
    <location>
        <begin position="1"/>
        <end position="35"/>
    </location>
</feature>
<sequence>MAEVGSPGSQDSPHSDDYGNNQGGGDRNNSSVREQDRFLPIANISRIMKKALPANAKIAKDAKETIQECVSEFISFITSEASDKCQREKRKTINGDDLLWAMSTLGFEEYVEPLKVYLHKYREGGGDRNNSSVREQDRFLPIANISRIMKKALPANAKIAKDAKETIQECVSEFISFITSEASDKCQREKRKTINGDDLLWAMSTLGFEEYVEPLKVYLHKYREGEKGAVINKSSGEAASGKKEGSGMMSPGVQNTWHGESSSGWDEGRRMRDPEIAIVVEKGEGRYKNRKGKEKAIGSRQLLDALPKTPRLRRATSRAENEVALSPGFCSVAAMAGWDDEALLLAAIGQESPLRLIKGVRVQGTPEPSRHERKRGVRTPGQAVTPLSAARRRRRLRRQARNETTVTPIPMALLNAEPDKNGGSYEQSASQISECKAQNDVLEEQEVTAGAQQKPNPDRCESSKNPKGRDVEEQSTRDSGVCLEQLQEELTCVVCLEICLEPSTTSCGHSFCKGCLQSVLQKCGLRCPKCRQPLRGSCATDCPINTVLWNTIQLLFPREAADRIKEQKSRELEKKKLTDATGKPNVKNLQHPTGFVRRTLRPVPWRQLPTSNTNNLDGARPISSNGSFQRASTILRSLQTAAHVVEPTNGLFGSRVQQQRGGSGYTWPRRQAAAAISRQEQEDAALAARLQESFI</sequence>
<keyword evidence="7" id="KW-0804">Transcription</keyword>
<keyword evidence="3 8" id="KW-0863">Zinc-finger</keyword>
<evidence type="ECO:0000256" key="9">
    <source>
        <dbReference type="SAM" id="MobiDB-lite"/>
    </source>
</evidence>
<dbReference type="SMART" id="SM00184">
    <property type="entry name" value="RING"/>
    <property type="match status" value="1"/>
</dbReference>
<dbReference type="InterPro" id="IPR009072">
    <property type="entry name" value="Histone-fold"/>
</dbReference>
<keyword evidence="6" id="KW-0238">DNA-binding</keyword>
<keyword evidence="4" id="KW-0862">Zinc</keyword>
<evidence type="ECO:0000256" key="4">
    <source>
        <dbReference type="ARBA" id="ARBA00022833"/>
    </source>
</evidence>
<keyword evidence="5" id="KW-0805">Transcription regulation</keyword>
<evidence type="ECO:0000256" key="3">
    <source>
        <dbReference type="ARBA" id="ARBA00022771"/>
    </source>
</evidence>
<comment type="similarity">
    <text evidence="1">Belongs to the NFYB/HAP3 subunit family.</text>
</comment>
<dbReference type="InterPro" id="IPR013083">
    <property type="entry name" value="Znf_RING/FYVE/PHD"/>
</dbReference>
<evidence type="ECO:0000256" key="8">
    <source>
        <dbReference type="PROSITE-ProRule" id="PRU00175"/>
    </source>
</evidence>